<dbReference type="EnsemblBacteria" id="ACO77390">
    <property type="protein sequence ID" value="ACO77390"/>
    <property type="gene ID" value="Avin_11610"/>
</dbReference>
<proteinExistence type="predicted"/>
<name>C1DPF8_AZOVD</name>
<dbReference type="EMBL" id="CP001157">
    <property type="protein sequence ID" value="ACO77390.1"/>
    <property type="molecule type" value="Genomic_DNA"/>
</dbReference>
<accession>C1DPF8</accession>
<feature type="region of interest" description="Disordered" evidence="1">
    <location>
        <begin position="1"/>
        <end position="43"/>
    </location>
</feature>
<sequence length="127" mass="14087">MASVDGRSPVVRRARKQRAGTNRAWPGNPATGLAWRGHREAGGDDAMPQDRCVIFCDGYLISLYCSLPECEACTLLGRLLREMAWPAMPGHGPGSTGFRSHRPLRAASRRLFRRGRAARTKKAVRRD</sequence>
<evidence type="ECO:0000256" key="1">
    <source>
        <dbReference type="SAM" id="MobiDB-lite"/>
    </source>
</evidence>
<gene>
    <name evidence="2" type="ordered locus">Avin_11610</name>
</gene>
<protein>
    <submittedName>
        <fullName evidence="2">Uncharacterized protein</fullName>
    </submittedName>
</protein>
<evidence type="ECO:0000313" key="2">
    <source>
        <dbReference type="EMBL" id="ACO77390.1"/>
    </source>
</evidence>
<dbReference type="AlphaFoldDB" id="C1DPF8"/>
<organism evidence="2 3">
    <name type="scientific">Azotobacter vinelandii (strain DJ / ATCC BAA-1303)</name>
    <dbReference type="NCBI Taxonomy" id="322710"/>
    <lineage>
        <taxon>Bacteria</taxon>
        <taxon>Pseudomonadati</taxon>
        <taxon>Pseudomonadota</taxon>
        <taxon>Gammaproteobacteria</taxon>
        <taxon>Pseudomonadales</taxon>
        <taxon>Pseudomonadaceae</taxon>
        <taxon>Azotobacter</taxon>
    </lineage>
</organism>
<reference evidence="2 3" key="1">
    <citation type="journal article" date="2009" name="J. Bacteriol.">
        <title>Genome sequence of Azotobacter vinelandii, an obligate aerobe specialized to support diverse anaerobic metabolic processes.</title>
        <authorList>
            <person name="Setubal J.C."/>
            <person name="dos Santos P."/>
            <person name="Goldman B.S."/>
            <person name="Ertesvag H."/>
            <person name="Espin G."/>
            <person name="Rubio L.M."/>
            <person name="Valla S."/>
            <person name="Almeida N.F."/>
            <person name="Balasubramanian D."/>
            <person name="Cromes L."/>
            <person name="Curatti L."/>
            <person name="Du Z."/>
            <person name="Godsy E."/>
            <person name="Goodner B."/>
            <person name="Hellner-Burris K."/>
            <person name="Hernandez J.A."/>
            <person name="Houmiel K."/>
            <person name="Imperial J."/>
            <person name="Kennedy C."/>
            <person name="Larson T.J."/>
            <person name="Latreille P."/>
            <person name="Ligon L.S."/>
            <person name="Lu J."/>
            <person name="Maerk M."/>
            <person name="Miller N.M."/>
            <person name="Norton S."/>
            <person name="O'Carroll I.P."/>
            <person name="Paulsen I."/>
            <person name="Raulfs E.C."/>
            <person name="Roemer R."/>
            <person name="Rosser J."/>
            <person name="Segura D."/>
            <person name="Slater S."/>
            <person name="Stricklin S.L."/>
            <person name="Studholme D.J."/>
            <person name="Sun J."/>
            <person name="Viana C.J."/>
            <person name="Wallin E."/>
            <person name="Wang B."/>
            <person name="Wheeler C."/>
            <person name="Zhu H."/>
            <person name="Dean D.R."/>
            <person name="Dixon R."/>
            <person name="Wood D."/>
        </authorList>
    </citation>
    <scope>NUCLEOTIDE SEQUENCE [LARGE SCALE GENOMIC DNA]</scope>
    <source>
        <strain evidence="3">DJ / ATCC BAA-1303</strain>
    </source>
</reference>
<dbReference type="Proteomes" id="UP000002424">
    <property type="component" value="Chromosome"/>
</dbReference>
<dbReference type="KEGG" id="avn:Avin_11610"/>
<keyword evidence="3" id="KW-1185">Reference proteome</keyword>
<dbReference type="STRING" id="322710.Avin_11610"/>
<dbReference type="HOGENOM" id="CLU_1966047_0_0_6"/>
<evidence type="ECO:0000313" key="3">
    <source>
        <dbReference type="Proteomes" id="UP000002424"/>
    </source>
</evidence>